<dbReference type="EMBL" id="BAEQ01000055">
    <property type="protein sequence ID" value="GAC30387.1"/>
    <property type="molecule type" value="Genomic_DNA"/>
</dbReference>
<dbReference type="Proteomes" id="UP000006251">
    <property type="component" value="Unassembled WGS sequence"/>
</dbReference>
<accession>K6ZJ85</accession>
<organism evidence="1 2">
    <name type="scientific">Brumicola pallidula DSM 14239 = ACAM 615</name>
    <dbReference type="NCBI Taxonomy" id="1121922"/>
    <lineage>
        <taxon>Bacteria</taxon>
        <taxon>Pseudomonadati</taxon>
        <taxon>Pseudomonadota</taxon>
        <taxon>Gammaproteobacteria</taxon>
        <taxon>Alteromonadales</taxon>
        <taxon>Alteromonadaceae</taxon>
        <taxon>Brumicola</taxon>
    </lineage>
</organism>
<protein>
    <recommendedName>
        <fullName evidence="3">DUF4157 domain-containing protein</fullName>
    </recommendedName>
</protein>
<dbReference type="AlphaFoldDB" id="K6ZJ85"/>
<keyword evidence="2" id="KW-1185">Reference proteome</keyword>
<evidence type="ECO:0008006" key="3">
    <source>
        <dbReference type="Google" id="ProtNLM"/>
    </source>
</evidence>
<proteinExistence type="predicted"/>
<sequence length="89" mass="10124">MDVDGITYKNTYYLLPQIASGLRLHFHELVHVAQWAQLGAVAFIERYISEIQTFGYESAPLEKIAYALDSFFSNGGEKFDITSYIAQKI</sequence>
<comment type="caution">
    <text evidence="1">The sequence shown here is derived from an EMBL/GenBank/DDBJ whole genome shotgun (WGS) entry which is preliminary data.</text>
</comment>
<gene>
    <name evidence="1" type="ORF">GPAL_3541</name>
</gene>
<evidence type="ECO:0000313" key="2">
    <source>
        <dbReference type="Proteomes" id="UP000006251"/>
    </source>
</evidence>
<name>K6ZJ85_9ALTE</name>
<reference evidence="2" key="1">
    <citation type="journal article" date="2014" name="Environ. Microbiol.">
        <title>Comparative genomics of the marine bacterial genus Glaciecola reveals the high degree of genomic diversity and genomic characteristic for cold adaptation.</title>
        <authorList>
            <person name="Qin Q.L."/>
            <person name="Xie B.B."/>
            <person name="Yu Y."/>
            <person name="Shu Y.L."/>
            <person name="Rong J.C."/>
            <person name="Zhang Y.J."/>
            <person name="Zhao D.L."/>
            <person name="Chen X.L."/>
            <person name="Zhang X.Y."/>
            <person name="Chen B."/>
            <person name="Zhou B.C."/>
            <person name="Zhang Y.Z."/>
        </authorList>
    </citation>
    <scope>NUCLEOTIDE SEQUENCE [LARGE SCALE GENOMIC DNA]</scope>
    <source>
        <strain evidence="2">ACAM 615</strain>
    </source>
</reference>
<evidence type="ECO:0000313" key="1">
    <source>
        <dbReference type="EMBL" id="GAC30387.1"/>
    </source>
</evidence>